<keyword evidence="2" id="KW-1185">Reference proteome</keyword>
<dbReference type="GO" id="GO:0043937">
    <property type="term" value="P:regulation of sporulation"/>
    <property type="evidence" value="ECO:0007669"/>
    <property type="project" value="InterPro"/>
</dbReference>
<dbReference type="AlphaFoldDB" id="A0A4R2B751"/>
<comment type="caution">
    <text evidence="1">The sequence shown here is derived from an EMBL/GenBank/DDBJ whole genome shotgun (WGS) entry which is preliminary data.</text>
</comment>
<evidence type="ECO:0000313" key="2">
    <source>
        <dbReference type="Proteomes" id="UP000295689"/>
    </source>
</evidence>
<reference evidence="1 2" key="1">
    <citation type="journal article" date="2015" name="Stand. Genomic Sci.">
        <title>Genomic Encyclopedia of Bacterial and Archaeal Type Strains, Phase III: the genomes of soil and plant-associated and newly described type strains.</title>
        <authorList>
            <person name="Whitman W.B."/>
            <person name="Woyke T."/>
            <person name="Klenk H.P."/>
            <person name="Zhou Y."/>
            <person name="Lilburn T.G."/>
            <person name="Beck B.J."/>
            <person name="De Vos P."/>
            <person name="Vandamme P."/>
            <person name="Eisen J.A."/>
            <person name="Garrity G."/>
            <person name="Hugenholtz P."/>
            <person name="Kyrpides N.C."/>
        </authorList>
    </citation>
    <scope>NUCLEOTIDE SEQUENCE [LARGE SCALE GENOMIC DNA]</scope>
    <source>
        <strain evidence="1 2">CV53</strain>
    </source>
</reference>
<accession>A0A4R2B751</accession>
<evidence type="ECO:0000313" key="1">
    <source>
        <dbReference type="EMBL" id="TCN21224.1"/>
    </source>
</evidence>
<dbReference type="EMBL" id="SLVV01000013">
    <property type="protein sequence ID" value="TCN21224.1"/>
    <property type="molecule type" value="Genomic_DNA"/>
</dbReference>
<protein>
    <submittedName>
        <fullName evidence="1">Spo0E like sporulation regulatory protein</fullName>
    </submittedName>
</protein>
<dbReference type="GO" id="GO:0046983">
    <property type="term" value="F:protein dimerization activity"/>
    <property type="evidence" value="ECO:0007669"/>
    <property type="project" value="InterPro"/>
</dbReference>
<sequence>MNICECESKSPLIGCINRMKTKMMDSAKNEGFVSEETIKYSQQLDELILKHMKFCSNNDINIIIDVS</sequence>
<organism evidence="1 2">
    <name type="scientific">Mesobacillus foraminis</name>
    <dbReference type="NCBI Taxonomy" id="279826"/>
    <lineage>
        <taxon>Bacteria</taxon>
        <taxon>Bacillati</taxon>
        <taxon>Bacillota</taxon>
        <taxon>Bacilli</taxon>
        <taxon>Bacillales</taxon>
        <taxon>Bacillaceae</taxon>
        <taxon>Mesobacillus</taxon>
    </lineage>
</organism>
<dbReference type="InterPro" id="IPR018540">
    <property type="entry name" value="Spo0E-like"/>
</dbReference>
<dbReference type="SUPFAM" id="SSF140500">
    <property type="entry name" value="BAS1536-like"/>
    <property type="match status" value="1"/>
</dbReference>
<gene>
    <name evidence="1" type="ORF">EV146_113148</name>
</gene>
<dbReference type="Proteomes" id="UP000295689">
    <property type="component" value="Unassembled WGS sequence"/>
</dbReference>
<proteinExistence type="predicted"/>
<name>A0A4R2B751_9BACI</name>
<dbReference type="RefSeq" id="WP_338419225.1">
    <property type="nucleotide sequence ID" value="NZ_JABUHM010000010.1"/>
</dbReference>
<dbReference type="Gene3D" id="4.10.280.10">
    <property type="entry name" value="Helix-loop-helix DNA-binding domain"/>
    <property type="match status" value="1"/>
</dbReference>
<dbReference type="InterPro" id="IPR037208">
    <property type="entry name" value="Spo0E-like_sf"/>
</dbReference>
<dbReference type="InterPro" id="IPR036638">
    <property type="entry name" value="HLH_DNA-bd_sf"/>
</dbReference>
<dbReference type="Pfam" id="PF09388">
    <property type="entry name" value="SpoOE-like"/>
    <property type="match status" value="1"/>
</dbReference>